<sequence length="34" mass="3974">MTDYEIVWDTLQSDFPDVHRCLREMLGYSDAPAV</sequence>
<accession>A0A6L9SJN5</accession>
<dbReference type="EMBL" id="JAAGOA010000035">
    <property type="protein sequence ID" value="NEE04511.1"/>
    <property type="molecule type" value="Genomic_DNA"/>
</dbReference>
<reference evidence="1 2" key="1">
    <citation type="submission" date="2020-02" db="EMBL/GenBank/DDBJ databases">
        <authorList>
            <person name="Li X.-J."/>
            <person name="Han X.-M."/>
        </authorList>
    </citation>
    <scope>NUCLEOTIDE SEQUENCE [LARGE SCALE GENOMIC DNA]</scope>
    <source>
        <strain evidence="1 2">CCTCC AB 2017055</strain>
    </source>
</reference>
<gene>
    <name evidence="1" type="ORF">G1H10_30530</name>
</gene>
<organism evidence="1 2">
    <name type="scientific">Phytoactinopolyspora halotolerans</name>
    <dbReference type="NCBI Taxonomy" id="1981512"/>
    <lineage>
        <taxon>Bacteria</taxon>
        <taxon>Bacillati</taxon>
        <taxon>Actinomycetota</taxon>
        <taxon>Actinomycetes</taxon>
        <taxon>Jiangellales</taxon>
        <taxon>Jiangellaceae</taxon>
        <taxon>Phytoactinopolyspora</taxon>
    </lineage>
</organism>
<evidence type="ECO:0000313" key="1">
    <source>
        <dbReference type="EMBL" id="NEE04511.1"/>
    </source>
</evidence>
<evidence type="ECO:0000313" key="2">
    <source>
        <dbReference type="Proteomes" id="UP000475214"/>
    </source>
</evidence>
<proteinExistence type="predicted"/>
<comment type="caution">
    <text evidence="1">The sequence shown here is derived from an EMBL/GenBank/DDBJ whole genome shotgun (WGS) entry which is preliminary data.</text>
</comment>
<name>A0A6L9SJN5_9ACTN</name>
<dbReference type="AlphaFoldDB" id="A0A6L9SJN5"/>
<dbReference type="Proteomes" id="UP000475214">
    <property type="component" value="Unassembled WGS sequence"/>
</dbReference>
<keyword evidence="2" id="KW-1185">Reference proteome</keyword>
<protein>
    <submittedName>
        <fullName evidence="1">Uncharacterized protein</fullName>
    </submittedName>
</protein>